<name>A0AC60NVY1_IXOPE</name>
<organism evidence="1 2">
    <name type="scientific">Ixodes persulcatus</name>
    <name type="common">Taiga tick</name>
    <dbReference type="NCBI Taxonomy" id="34615"/>
    <lineage>
        <taxon>Eukaryota</taxon>
        <taxon>Metazoa</taxon>
        <taxon>Ecdysozoa</taxon>
        <taxon>Arthropoda</taxon>
        <taxon>Chelicerata</taxon>
        <taxon>Arachnida</taxon>
        <taxon>Acari</taxon>
        <taxon>Parasitiformes</taxon>
        <taxon>Ixodida</taxon>
        <taxon>Ixodoidea</taxon>
        <taxon>Ixodidae</taxon>
        <taxon>Ixodinae</taxon>
        <taxon>Ixodes</taxon>
    </lineage>
</organism>
<keyword evidence="2" id="KW-1185">Reference proteome</keyword>
<evidence type="ECO:0000313" key="2">
    <source>
        <dbReference type="Proteomes" id="UP000805193"/>
    </source>
</evidence>
<protein>
    <submittedName>
        <fullName evidence="1">Uncharacterized protein</fullName>
    </submittedName>
</protein>
<evidence type="ECO:0000313" key="1">
    <source>
        <dbReference type="EMBL" id="KAG0411322.1"/>
    </source>
</evidence>
<sequence length="627" mass="69064">MLDADEYQKRIVPCVVKLFSSKDRATRARLLQQVDQFMDHLSPEVVNQEVFPHVVQGFSDTNPTIREQTVKAMVHMAPKLNYHNLNEEVMKHFARLQARDDQGFSDTNPTIREQTVKAMVHMAPKLNYHNLNEEVMKHFARLQARDDQGGIRTNTTVCLGKIACHLHPQGKSAFPSFPLRTAESVVTGYTPAFLCYGRELRTPWEQPAAKDDTEPAETASHAFAAEVTRCLQEALEETRGHQQTARQAQKTYYDRHRRPTTVQQGDLVLLDSHTLSDAAKGITAKLAPRRTGPFRVVRCLGGNDFLLTDATTGRHRGVAHADQLTHYHEAVPHPAPSVSRCKGGRPTRQKVLIVAFARAMRDPFHPSRMAAVLALSATQGYFTLRDCASKVLPALCALTMDPEKTVRDHAFKAIKGFLGKLEKVSEDPSLAEQMEADVNAASSSLPSSLAASWAGWAVTSLTSKFYRSSTSGTASASTAGTTSTTGVAPSSDSTSPSLPPSEATSPVSESASAKDHRASEDVGVDSASDYEERWDDQDWGTMEAKPNTTSKQSPQSPQGREGNSWETGDDWDSWGSGQASSGKGDVKSDDVRRLREEKRLQRQKELQERRAARQAAGPMKLGVKKDF</sequence>
<gene>
    <name evidence="1" type="ORF">HPB47_011550</name>
</gene>
<accession>A0AC60NVY1</accession>
<proteinExistence type="predicted"/>
<dbReference type="EMBL" id="JABSTQ010011440">
    <property type="protein sequence ID" value="KAG0411322.1"/>
    <property type="molecule type" value="Genomic_DNA"/>
</dbReference>
<dbReference type="Proteomes" id="UP000805193">
    <property type="component" value="Unassembled WGS sequence"/>
</dbReference>
<reference evidence="1 2" key="1">
    <citation type="journal article" date="2020" name="Cell">
        <title>Large-Scale Comparative Analyses of Tick Genomes Elucidate Their Genetic Diversity and Vector Capacities.</title>
        <authorList>
            <consortium name="Tick Genome and Microbiome Consortium (TIGMIC)"/>
            <person name="Jia N."/>
            <person name="Wang J."/>
            <person name="Shi W."/>
            <person name="Du L."/>
            <person name="Sun Y."/>
            <person name="Zhan W."/>
            <person name="Jiang J.F."/>
            <person name="Wang Q."/>
            <person name="Zhang B."/>
            <person name="Ji P."/>
            <person name="Bell-Sakyi L."/>
            <person name="Cui X.M."/>
            <person name="Yuan T.T."/>
            <person name="Jiang B.G."/>
            <person name="Yang W.F."/>
            <person name="Lam T.T."/>
            <person name="Chang Q.C."/>
            <person name="Ding S.J."/>
            <person name="Wang X.J."/>
            <person name="Zhu J.G."/>
            <person name="Ruan X.D."/>
            <person name="Zhao L."/>
            <person name="Wei J.T."/>
            <person name="Ye R.Z."/>
            <person name="Que T.C."/>
            <person name="Du C.H."/>
            <person name="Zhou Y.H."/>
            <person name="Cheng J.X."/>
            <person name="Dai P.F."/>
            <person name="Guo W.B."/>
            <person name="Han X.H."/>
            <person name="Huang E.J."/>
            <person name="Li L.F."/>
            <person name="Wei W."/>
            <person name="Gao Y.C."/>
            <person name="Liu J.Z."/>
            <person name="Shao H.Z."/>
            <person name="Wang X."/>
            <person name="Wang C.C."/>
            <person name="Yang T.C."/>
            <person name="Huo Q.B."/>
            <person name="Li W."/>
            <person name="Chen H.Y."/>
            <person name="Chen S.E."/>
            <person name="Zhou L.G."/>
            <person name="Ni X.B."/>
            <person name="Tian J.H."/>
            <person name="Sheng Y."/>
            <person name="Liu T."/>
            <person name="Pan Y.S."/>
            <person name="Xia L.Y."/>
            <person name="Li J."/>
            <person name="Zhao F."/>
            <person name="Cao W.C."/>
        </authorList>
    </citation>
    <scope>NUCLEOTIDE SEQUENCE [LARGE SCALE GENOMIC DNA]</scope>
    <source>
        <strain evidence="1">Iper-2018</strain>
    </source>
</reference>
<comment type="caution">
    <text evidence="1">The sequence shown here is derived from an EMBL/GenBank/DDBJ whole genome shotgun (WGS) entry which is preliminary data.</text>
</comment>